<name>A0A9W5TVX8_9BACI</name>
<proteinExistence type="predicted"/>
<keyword evidence="1" id="KW-1133">Transmembrane helix</keyword>
<evidence type="ECO:0000256" key="1">
    <source>
        <dbReference type="SAM" id="Phobius"/>
    </source>
</evidence>
<reference evidence="2" key="2">
    <citation type="submission" date="2020-09" db="EMBL/GenBank/DDBJ databases">
        <authorList>
            <person name="Sun Q."/>
            <person name="Zhou Y."/>
        </authorList>
    </citation>
    <scope>NUCLEOTIDE SEQUENCE</scope>
    <source>
        <strain evidence="2">CGMCC 1.15454</strain>
    </source>
</reference>
<protein>
    <submittedName>
        <fullName evidence="2">Uncharacterized protein</fullName>
    </submittedName>
</protein>
<dbReference type="AlphaFoldDB" id="A0A9W5TVX8"/>
<evidence type="ECO:0000313" key="2">
    <source>
        <dbReference type="EMBL" id="GGB36101.1"/>
    </source>
</evidence>
<dbReference type="EMBL" id="BMJD01000006">
    <property type="protein sequence ID" value="GGB36101.1"/>
    <property type="molecule type" value="Genomic_DNA"/>
</dbReference>
<evidence type="ECO:0000313" key="3">
    <source>
        <dbReference type="Proteomes" id="UP000621492"/>
    </source>
</evidence>
<keyword evidence="1" id="KW-0812">Transmembrane</keyword>
<feature type="transmembrane region" description="Helical" evidence="1">
    <location>
        <begin position="43"/>
        <end position="61"/>
    </location>
</feature>
<feature type="transmembrane region" description="Helical" evidence="1">
    <location>
        <begin position="6"/>
        <end position="22"/>
    </location>
</feature>
<organism evidence="2 3">
    <name type="scientific">Lentibacillus populi</name>
    <dbReference type="NCBI Taxonomy" id="1827502"/>
    <lineage>
        <taxon>Bacteria</taxon>
        <taxon>Bacillati</taxon>
        <taxon>Bacillota</taxon>
        <taxon>Bacilli</taxon>
        <taxon>Bacillales</taxon>
        <taxon>Bacillaceae</taxon>
        <taxon>Lentibacillus</taxon>
    </lineage>
</organism>
<reference evidence="2" key="1">
    <citation type="journal article" date="2014" name="Int. J. Syst. Evol. Microbiol.">
        <title>Complete genome sequence of Corynebacterium casei LMG S-19264T (=DSM 44701T), isolated from a smear-ripened cheese.</title>
        <authorList>
            <consortium name="US DOE Joint Genome Institute (JGI-PGF)"/>
            <person name="Walter F."/>
            <person name="Albersmeier A."/>
            <person name="Kalinowski J."/>
            <person name="Ruckert C."/>
        </authorList>
    </citation>
    <scope>NUCLEOTIDE SEQUENCE</scope>
    <source>
        <strain evidence="2">CGMCC 1.15454</strain>
    </source>
</reference>
<comment type="caution">
    <text evidence="2">The sequence shown here is derived from an EMBL/GenBank/DDBJ whole genome shotgun (WGS) entry which is preliminary data.</text>
</comment>
<dbReference type="Proteomes" id="UP000621492">
    <property type="component" value="Unassembled WGS sequence"/>
</dbReference>
<gene>
    <name evidence="2" type="ORF">GCM10011409_11910</name>
</gene>
<keyword evidence="1" id="KW-0472">Membrane</keyword>
<sequence length="66" mass="7500">MSLLVNTMSIILILIGITAFSRSMKYRLNRVYFKLGPIKIPFWFCKTTASVFVIALAIFALKNNSL</sequence>
<accession>A0A9W5TVX8</accession>
<keyword evidence="3" id="KW-1185">Reference proteome</keyword>